<reference evidence="6" key="1">
    <citation type="journal article" date="2019" name="Int. J. Syst. Evol. Microbiol.">
        <title>The Global Catalogue of Microorganisms (GCM) 10K type strain sequencing project: providing services to taxonomists for standard genome sequencing and annotation.</title>
        <authorList>
            <consortium name="The Broad Institute Genomics Platform"/>
            <consortium name="The Broad Institute Genome Sequencing Center for Infectious Disease"/>
            <person name="Wu L."/>
            <person name="Ma J."/>
        </authorList>
    </citation>
    <scope>NUCLEOTIDE SEQUENCE [LARGE SCALE GENOMIC DNA]</scope>
    <source>
        <strain evidence="6">KCTC 52640</strain>
    </source>
</reference>
<dbReference type="PRINTS" id="PR00811">
    <property type="entry name" value="BCTERIALGSPD"/>
</dbReference>
<evidence type="ECO:0000259" key="3">
    <source>
        <dbReference type="Pfam" id="PF00263"/>
    </source>
</evidence>
<dbReference type="Proteomes" id="UP001595462">
    <property type="component" value="Unassembled WGS sequence"/>
</dbReference>
<dbReference type="InterPro" id="IPR050810">
    <property type="entry name" value="Bact_Secretion_Sys_Channel"/>
</dbReference>
<comment type="similarity">
    <text evidence="1">Belongs to the bacterial secretin family.</text>
</comment>
<dbReference type="InterPro" id="IPR001775">
    <property type="entry name" value="GspD/PilQ"/>
</dbReference>
<comment type="caution">
    <text evidence="5">The sequence shown here is derived from an EMBL/GenBank/DDBJ whole genome shotgun (WGS) entry which is preliminary data.</text>
</comment>
<organism evidence="5 6">
    <name type="scientific">Salinisphaera aquimarina</name>
    <dbReference type="NCBI Taxonomy" id="2094031"/>
    <lineage>
        <taxon>Bacteria</taxon>
        <taxon>Pseudomonadati</taxon>
        <taxon>Pseudomonadota</taxon>
        <taxon>Gammaproteobacteria</taxon>
        <taxon>Salinisphaerales</taxon>
        <taxon>Salinisphaeraceae</taxon>
        <taxon>Salinisphaera</taxon>
    </lineage>
</organism>
<keyword evidence="2" id="KW-0732">Signal</keyword>
<dbReference type="InterPro" id="IPR032789">
    <property type="entry name" value="T2SS-T3SS_pil_N"/>
</dbReference>
<feature type="domain" description="Type II/III secretion system secretin-like" evidence="3">
    <location>
        <begin position="203"/>
        <end position="368"/>
    </location>
</feature>
<dbReference type="PANTHER" id="PTHR30332:SF17">
    <property type="entry name" value="TYPE IV PILIATION SYSTEM PROTEIN DR_0774-RELATED"/>
    <property type="match status" value="1"/>
</dbReference>
<evidence type="ECO:0000313" key="5">
    <source>
        <dbReference type="EMBL" id="MFC3106003.1"/>
    </source>
</evidence>
<evidence type="ECO:0000256" key="1">
    <source>
        <dbReference type="RuleBase" id="RU004003"/>
    </source>
</evidence>
<feature type="chain" id="PRO_5045495006" evidence="2">
    <location>
        <begin position="22"/>
        <end position="413"/>
    </location>
</feature>
<dbReference type="RefSeq" id="WP_380691559.1">
    <property type="nucleotide sequence ID" value="NZ_JBHRSS010000009.1"/>
</dbReference>
<dbReference type="Pfam" id="PF13629">
    <property type="entry name" value="T2SS-T3SS_pil_N"/>
    <property type="match status" value="1"/>
</dbReference>
<dbReference type="InterPro" id="IPR004846">
    <property type="entry name" value="T2SS/T3SS_dom"/>
</dbReference>
<dbReference type="EMBL" id="JBHRSS010000009">
    <property type="protein sequence ID" value="MFC3106003.1"/>
    <property type="molecule type" value="Genomic_DNA"/>
</dbReference>
<gene>
    <name evidence="5" type="ORF">ACFOSU_19205</name>
</gene>
<feature type="domain" description="Pilus formation protein N-terminal" evidence="4">
    <location>
        <begin position="31"/>
        <end position="100"/>
    </location>
</feature>
<accession>A0ABV7EVU9</accession>
<keyword evidence="6" id="KW-1185">Reference proteome</keyword>
<dbReference type="PANTHER" id="PTHR30332">
    <property type="entry name" value="PROBABLE GENERAL SECRETION PATHWAY PROTEIN D"/>
    <property type="match status" value="1"/>
</dbReference>
<name>A0ABV7EVU9_9GAMM</name>
<evidence type="ECO:0000313" key="6">
    <source>
        <dbReference type="Proteomes" id="UP001595462"/>
    </source>
</evidence>
<evidence type="ECO:0000256" key="2">
    <source>
        <dbReference type="SAM" id="SignalP"/>
    </source>
</evidence>
<sequence>MRHRIFAGVWLSLLCVTCVSAQMATGTMRESESVRVGEGQQKLVRSPGRIERVAIGDPGKANVNVIDTRDVMLTGIKRGDTSLIIWTRGADKPVHIPIVVGAEDLPDLVRGDKRAQLKTQVQTDIRIAEVSRSALRQIGFNFVSNAAGKSAVGISPPGASAGIGGLGDSLNLLSSTGFQPIGDAFNLVFTDSNKDTAGLLSILERRGLMRTLAEPSLVAMSGQTASFLAGGEFPIPVTQGGGSGVGNNAVTIEFKEFGIRLSLTPTVLSQDRIVLKVAPEVSELDFDAGVTLQGITVPGVRVRRTDTTVELGDGESFILSGLVDQNLAANVDKVPWLGDLPFIGAFFRNTRYNRQNRELIMVVTPHLVSPLARGTKVPLPGDEYDDYNPSNSELFFRETGDFDPRPGHTGFSR</sequence>
<dbReference type="Pfam" id="PF00263">
    <property type="entry name" value="Secretin"/>
    <property type="match status" value="1"/>
</dbReference>
<evidence type="ECO:0000259" key="4">
    <source>
        <dbReference type="Pfam" id="PF13629"/>
    </source>
</evidence>
<protein>
    <submittedName>
        <fullName evidence="5">Type II and III secretion system protein family protein</fullName>
    </submittedName>
</protein>
<feature type="signal peptide" evidence="2">
    <location>
        <begin position="1"/>
        <end position="21"/>
    </location>
</feature>
<proteinExistence type="inferred from homology"/>